<dbReference type="Proteomes" id="UP000535589">
    <property type="component" value="Unassembled WGS sequence"/>
</dbReference>
<keyword evidence="4 7" id="KW-0812">Transmembrane</keyword>
<evidence type="ECO:0000256" key="1">
    <source>
        <dbReference type="ARBA" id="ARBA00004571"/>
    </source>
</evidence>
<dbReference type="GO" id="GO:0009279">
    <property type="term" value="C:cell outer membrane"/>
    <property type="evidence" value="ECO:0007669"/>
    <property type="project" value="UniProtKB-SubCell"/>
</dbReference>
<evidence type="ECO:0000256" key="4">
    <source>
        <dbReference type="ARBA" id="ARBA00022692"/>
    </source>
</evidence>
<evidence type="ECO:0000313" key="11">
    <source>
        <dbReference type="Proteomes" id="UP000535589"/>
    </source>
</evidence>
<evidence type="ECO:0000256" key="6">
    <source>
        <dbReference type="ARBA" id="ARBA00023237"/>
    </source>
</evidence>
<gene>
    <name evidence="10" type="ORF">HGP28_03745</name>
</gene>
<comment type="similarity">
    <text evidence="7">Belongs to the TonB-dependent receptor family.</text>
</comment>
<feature type="domain" description="TonB-dependent receptor plug" evidence="9">
    <location>
        <begin position="49"/>
        <end position="170"/>
    </location>
</feature>
<keyword evidence="6 7" id="KW-0998">Cell outer membrane</keyword>
<protein>
    <submittedName>
        <fullName evidence="10">TonB-dependent receptor plug domain-containing protein</fullName>
    </submittedName>
</protein>
<dbReference type="EMBL" id="JABAIK010000003">
    <property type="protein sequence ID" value="NLS12004.1"/>
    <property type="molecule type" value="Genomic_DNA"/>
</dbReference>
<dbReference type="RefSeq" id="WP_168835120.1">
    <property type="nucleotide sequence ID" value="NZ_JABAIK010000003.1"/>
</dbReference>
<evidence type="ECO:0000256" key="8">
    <source>
        <dbReference type="SAM" id="SignalP"/>
    </source>
</evidence>
<evidence type="ECO:0000256" key="5">
    <source>
        <dbReference type="ARBA" id="ARBA00023136"/>
    </source>
</evidence>
<dbReference type="SUPFAM" id="SSF56935">
    <property type="entry name" value="Porins"/>
    <property type="match status" value="1"/>
</dbReference>
<comment type="caution">
    <text evidence="10">The sequence shown here is derived from an EMBL/GenBank/DDBJ whole genome shotgun (WGS) entry which is preliminary data.</text>
</comment>
<dbReference type="Gene3D" id="2.40.170.20">
    <property type="entry name" value="TonB-dependent receptor, beta-barrel domain"/>
    <property type="match status" value="1"/>
</dbReference>
<evidence type="ECO:0000256" key="2">
    <source>
        <dbReference type="ARBA" id="ARBA00022448"/>
    </source>
</evidence>
<keyword evidence="11" id="KW-1185">Reference proteome</keyword>
<dbReference type="AlphaFoldDB" id="A0A7X8TNR6"/>
<dbReference type="InterPro" id="IPR037066">
    <property type="entry name" value="Plug_dom_sf"/>
</dbReference>
<feature type="chain" id="PRO_5031432837" evidence="8">
    <location>
        <begin position="26"/>
        <end position="819"/>
    </location>
</feature>
<dbReference type="InterPro" id="IPR012910">
    <property type="entry name" value="Plug_dom"/>
</dbReference>
<evidence type="ECO:0000256" key="3">
    <source>
        <dbReference type="ARBA" id="ARBA00022452"/>
    </source>
</evidence>
<dbReference type="Gene3D" id="2.170.130.10">
    <property type="entry name" value="TonB-dependent receptor, plug domain"/>
    <property type="match status" value="1"/>
</dbReference>
<keyword evidence="10" id="KW-0675">Receptor</keyword>
<dbReference type="InterPro" id="IPR036942">
    <property type="entry name" value="Beta-barrel_TonB_sf"/>
</dbReference>
<reference evidence="10 11" key="1">
    <citation type="submission" date="2020-04" db="EMBL/GenBank/DDBJ databases">
        <title>Vibrio sp. SM6, a novel species isolated from seawater.</title>
        <authorList>
            <person name="Wang X."/>
        </authorList>
    </citation>
    <scope>NUCLEOTIDE SEQUENCE [LARGE SCALE GENOMIC DNA]</scope>
    <source>
        <strain evidence="10 11">SM6</strain>
    </source>
</reference>
<evidence type="ECO:0000259" key="9">
    <source>
        <dbReference type="Pfam" id="PF07715"/>
    </source>
</evidence>
<name>A0A7X8TNR6_9VIBR</name>
<proteinExistence type="inferred from homology"/>
<keyword evidence="3 7" id="KW-1134">Transmembrane beta strand</keyword>
<dbReference type="PROSITE" id="PS52016">
    <property type="entry name" value="TONB_DEPENDENT_REC_3"/>
    <property type="match status" value="1"/>
</dbReference>
<dbReference type="Pfam" id="PF07715">
    <property type="entry name" value="Plug"/>
    <property type="match status" value="1"/>
</dbReference>
<keyword evidence="2 7" id="KW-0813">Transport</keyword>
<dbReference type="InterPro" id="IPR039426">
    <property type="entry name" value="TonB-dep_rcpt-like"/>
</dbReference>
<keyword evidence="8" id="KW-0732">Signal</keyword>
<feature type="signal peptide" evidence="8">
    <location>
        <begin position="1"/>
        <end position="25"/>
    </location>
</feature>
<evidence type="ECO:0000256" key="7">
    <source>
        <dbReference type="PROSITE-ProRule" id="PRU01360"/>
    </source>
</evidence>
<keyword evidence="5 7" id="KW-0472">Membrane</keyword>
<comment type="subcellular location">
    <subcellularLocation>
        <location evidence="1 7">Cell outer membrane</location>
        <topology evidence="1 7">Multi-pass membrane protein</topology>
    </subcellularLocation>
</comment>
<evidence type="ECO:0000313" key="10">
    <source>
        <dbReference type="EMBL" id="NLS12004.1"/>
    </source>
</evidence>
<organism evidence="10 11">
    <name type="scientific">Vibrio agarilyticus</name>
    <dbReference type="NCBI Taxonomy" id="2726741"/>
    <lineage>
        <taxon>Bacteria</taxon>
        <taxon>Pseudomonadati</taxon>
        <taxon>Pseudomonadota</taxon>
        <taxon>Gammaproteobacteria</taxon>
        <taxon>Vibrionales</taxon>
        <taxon>Vibrionaceae</taxon>
        <taxon>Vibrio</taxon>
    </lineage>
</organism>
<sequence length="819" mass="91434">MKHHFKFSPLAIGLCTILYGPAAFAELRLEQESHDTHQNAKNEPEVVTVMGAVVTLDRSEIEELPKDNPTLSDLLKHQPRVGVDEAQTAMQGGNLAPEEISLSGARPHQTKYTLNGVGINNTTTFGDGSDLPNELASGHTSGYFLDTNLLDSVEVLDHNISAEYGGFTGGIIAAELRKPSKAFKIDYNFRMNDSDWNASQKVGENFQDDYGTPIDGSGIYQPNYQKQMHALHLSGAISETQSLALNVSHQNSAIPLHTGRDVDQRMDNLFLTHIWHSGDWKTTSDLRYADHQQHRFLNDSLNDDAAQTLSETVSKHSGVGGSVELERQWDFGRWVNRVSYDELDDEREADSDYFATVMKKIDGVLYKHNEGSYGDLKQIQDTWQLSSAFFAEPVAIGSSRHGLKFGVDWSDATAKLNRPNDVAVYQYLEMTPGNPSISKLTRYEAGNYDASAQQYGFFAEDRIDWQAFQFNVGARVDHLDAFEETVFSPRMSASWFLGARDTNNVITLGANRYYSSNLLGVALKAEKMRSQVNYKNCTPNDGDWSNIDESNLTCSSQESFASLDLTNGRVPYSDELSLGWEVDVQNFALRSLYLYRMQRDGISYSADADEQTATVHNNIESDNHIVSFDVGTITPYAVANGHFHAFWTIAYNHRRGTGDLKSGYDDGSDPSGGFQDEWVIVDGELTRYSEMDVSGYQSPVKSSLDLLMSWPQHGLVWNNRINYQQGKKVTTYKNMETVEIDGEPVKVNSLLTKTLGDLATWDMALNWTPSQFKDHVTLGASITNVLNTQKIISVSGVDAASEEHYNSGRQIWLNVSLRN</sequence>
<accession>A0A7X8TNR6</accession>